<evidence type="ECO:0000313" key="2">
    <source>
        <dbReference type="EMBL" id="KAF4680091.1"/>
    </source>
</evidence>
<dbReference type="Proteomes" id="UP000553632">
    <property type="component" value="Unassembled WGS sequence"/>
</dbReference>
<dbReference type="EMBL" id="JABANM010037857">
    <property type="protein sequence ID" value="KAF4680091.1"/>
    <property type="molecule type" value="Genomic_DNA"/>
</dbReference>
<feature type="compositionally biased region" description="Polar residues" evidence="1">
    <location>
        <begin position="59"/>
        <end position="76"/>
    </location>
</feature>
<reference evidence="4 5" key="1">
    <citation type="submission" date="2020-04" db="EMBL/GenBank/DDBJ databases">
        <title>Perkinsus olseni comparative genomics.</title>
        <authorList>
            <person name="Bogema D.R."/>
        </authorList>
    </citation>
    <scope>NUCLEOTIDE SEQUENCE [LARGE SCALE GENOMIC DNA]</scope>
    <source>
        <strain evidence="2">ATCC PRA-205</strain>
        <strain evidence="3 4">ATCC PRA-207</strain>
    </source>
</reference>
<evidence type="ECO:0000313" key="3">
    <source>
        <dbReference type="EMBL" id="KAF4744320.1"/>
    </source>
</evidence>
<organism evidence="3 4">
    <name type="scientific">Perkinsus olseni</name>
    <name type="common">Perkinsus atlanticus</name>
    <dbReference type="NCBI Taxonomy" id="32597"/>
    <lineage>
        <taxon>Eukaryota</taxon>
        <taxon>Sar</taxon>
        <taxon>Alveolata</taxon>
        <taxon>Perkinsozoa</taxon>
        <taxon>Perkinsea</taxon>
        <taxon>Perkinsida</taxon>
        <taxon>Perkinsidae</taxon>
        <taxon>Perkinsus</taxon>
    </lineage>
</organism>
<gene>
    <name evidence="2" type="ORF">FOZ62_025735</name>
    <name evidence="3" type="ORF">FOZ63_007108</name>
</gene>
<proteinExistence type="predicted"/>
<dbReference type="EMBL" id="JABANO010010919">
    <property type="protein sequence ID" value="KAF4744320.1"/>
    <property type="molecule type" value="Genomic_DNA"/>
</dbReference>
<evidence type="ECO:0000256" key="1">
    <source>
        <dbReference type="SAM" id="MobiDB-lite"/>
    </source>
</evidence>
<accession>A0A7J6TIZ0</accession>
<name>A0A7J6TIZ0_PEROL</name>
<dbReference type="AlphaFoldDB" id="A0A7J6TIZ0"/>
<evidence type="ECO:0000313" key="4">
    <source>
        <dbReference type="Proteomes" id="UP000553632"/>
    </source>
</evidence>
<feature type="region of interest" description="Disordered" evidence="1">
    <location>
        <begin position="54"/>
        <end position="76"/>
    </location>
</feature>
<protein>
    <submittedName>
        <fullName evidence="3">Uncharacterized protein</fullName>
    </submittedName>
</protein>
<dbReference type="Proteomes" id="UP000574390">
    <property type="component" value="Unassembled WGS sequence"/>
</dbReference>
<comment type="caution">
    <text evidence="3">The sequence shown here is derived from an EMBL/GenBank/DDBJ whole genome shotgun (WGS) entry which is preliminary data.</text>
</comment>
<sequence length="315" mass="34684">MSTRHRLCHLDDDGEERGCDTWGPFTQPMPDTIQNQLDRYRGVLRDTFIHFPVKESEQQDPCQRPRSTPDPSAADSTTRAVHTWFYKQQPVAIESFHDHHSAVDSVPVVEAPACPPPASECPMTRESFAMSTVSTVESEKSSTKMGGNIVRGASSSSTLGHHSAGDCTPTATSIGSERSVMKGGRNGRRLRRSRESVDISLDNPGSHRHDTHDCRPCRFVFTSKASLLRVVGIQFPPPAEILRLMACCTPVRWGAGITITARSAIILLIAPERWWTASFSAVHKSGQFHSVMEAAALPCIMRGLENVTVVQLPEQ</sequence>
<keyword evidence="4" id="KW-1185">Reference proteome</keyword>
<feature type="region of interest" description="Disordered" evidence="1">
    <location>
        <begin position="136"/>
        <end position="207"/>
    </location>
</feature>
<evidence type="ECO:0000313" key="5">
    <source>
        <dbReference type="Proteomes" id="UP000574390"/>
    </source>
</evidence>